<feature type="transmembrane region" description="Helical" evidence="6">
    <location>
        <begin position="254"/>
        <end position="272"/>
    </location>
</feature>
<protein>
    <submittedName>
        <fullName evidence="7">Membrane protein involved in the export of O-antigen and teichoic acid</fullName>
    </submittedName>
</protein>
<dbReference type="EMBL" id="FRAW01000020">
    <property type="protein sequence ID" value="SHK84876.1"/>
    <property type="molecule type" value="Genomic_DNA"/>
</dbReference>
<evidence type="ECO:0000256" key="2">
    <source>
        <dbReference type="ARBA" id="ARBA00022475"/>
    </source>
</evidence>
<feature type="transmembrane region" description="Helical" evidence="6">
    <location>
        <begin position="442"/>
        <end position="460"/>
    </location>
</feature>
<evidence type="ECO:0000313" key="7">
    <source>
        <dbReference type="EMBL" id="SHK84876.1"/>
    </source>
</evidence>
<evidence type="ECO:0000256" key="5">
    <source>
        <dbReference type="ARBA" id="ARBA00023136"/>
    </source>
</evidence>
<dbReference type="GO" id="GO:0005886">
    <property type="term" value="C:plasma membrane"/>
    <property type="evidence" value="ECO:0007669"/>
    <property type="project" value="UniProtKB-SubCell"/>
</dbReference>
<feature type="transmembrane region" description="Helical" evidence="6">
    <location>
        <begin position="379"/>
        <end position="396"/>
    </location>
</feature>
<feature type="transmembrane region" description="Helical" evidence="6">
    <location>
        <begin position="45"/>
        <end position="70"/>
    </location>
</feature>
<feature type="transmembrane region" description="Helical" evidence="6">
    <location>
        <begin position="12"/>
        <end position="33"/>
    </location>
</feature>
<feature type="transmembrane region" description="Helical" evidence="6">
    <location>
        <begin position="472"/>
        <end position="494"/>
    </location>
</feature>
<dbReference type="RefSeq" id="WP_073304943.1">
    <property type="nucleotide sequence ID" value="NZ_FRAW01000020.1"/>
</dbReference>
<evidence type="ECO:0000313" key="8">
    <source>
        <dbReference type="Proteomes" id="UP000184275"/>
    </source>
</evidence>
<dbReference type="PANTHER" id="PTHR30250:SF26">
    <property type="entry name" value="PSMA PROTEIN"/>
    <property type="match status" value="1"/>
</dbReference>
<accession>A0A1M6VU79</accession>
<dbReference type="Proteomes" id="UP000184275">
    <property type="component" value="Unassembled WGS sequence"/>
</dbReference>
<organism evidence="7 8">
    <name type="scientific">Fibrobacter intestinalis</name>
    <dbReference type="NCBI Taxonomy" id="28122"/>
    <lineage>
        <taxon>Bacteria</taxon>
        <taxon>Pseudomonadati</taxon>
        <taxon>Fibrobacterota</taxon>
        <taxon>Fibrobacteria</taxon>
        <taxon>Fibrobacterales</taxon>
        <taxon>Fibrobacteraceae</taxon>
        <taxon>Fibrobacter</taxon>
    </lineage>
</organism>
<dbReference type="AlphaFoldDB" id="A0A1M6VU79"/>
<dbReference type="InterPro" id="IPR002797">
    <property type="entry name" value="Polysacc_synth"/>
</dbReference>
<reference evidence="8" key="1">
    <citation type="submission" date="2016-11" db="EMBL/GenBank/DDBJ databases">
        <authorList>
            <person name="Varghese N."/>
            <person name="Submissions S."/>
        </authorList>
    </citation>
    <scope>NUCLEOTIDE SEQUENCE [LARGE SCALE GENOMIC DNA]</scope>
    <source>
        <strain evidence="8">UWOS</strain>
    </source>
</reference>
<evidence type="ECO:0000256" key="6">
    <source>
        <dbReference type="SAM" id="Phobius"/>
    </source>
</evidence>
<keyword evidence="2" id="KW-1003">Cell membrane</keyword>
<feature type="transmembrane region" description="Helical" evidence="6">
    <location>
        <begin position="347"/>
        <end position="367"/>
    </location>
</feature>
<feature type="transmembrane region" description="Helical" evidence="6">
    <location>
        <begin position="166"/>
        <end position="184"/>
    </location>
</feature>
<keyword evidence="8" id="KW-1185">Reference proteome</keyword>
<dbReference type="InterPro" id="IPR050833">
    <property type="entry name" value="Poly_Biosynth_Transport"/>
</dbReference>
<evidence type="ECO:0000256" key="1">
    <source>
        <dbReference type="ARBA" id="ARBA00004651"/>
    </source>
</evidence>
<feature type="transmembrane region" description="Helical" evidence="6">
    <location>
        <begin position="190"/>
        <end position="210"/>
    </location>
</feature>
<feature type="transmembrane region" description="Helical" evidence="6">
    <location>
        <begin position="402"/>
        <end position="422"/>
    </location>
</feature>
<evidence type="ECO:0000256" key="4">
    <source>
        <dbReference type="ARBA" id="ARBA00022989"/>
    </source>
</evidence>
<feature type="transmembrane region" description="Helical" evidence="6">
    <location>
        <begin position="320"/>
        <end position="341"/>
    </location>
</feature>
<keyword evidence="3 6" id="KW-0812">Transmembrane</keyword>
<evidence type="ECO:0000256" key="3">
    <source>
        <dbReference type="ARBA" id="ARBA00022692"/>
    </source>
</evidence>
<dbReference type="Pfam" id="PF01943">
    <property type="entry name" value="Polysacc_synt"/>
    <property type="match status" value="1"/>
</dbReference>
<keyword evidence="5 6" id="KW-0472">Membrane</keyword>
<keyword evidence="4 6" id="KW-1133">Transmembrane helix</keyword>
<gene>
    <name evidence="7" type="ORF">SAMN05720469_12035</name>
</gene>
<sequence>MSTNNSKTSQLKLGALLSYVVLALQNLVGLLYTPFMLRMMGKSEYGLYSIAASIVAYLTVLDLGFGNAIVRYTAKYRAEGKVEEQYKMFGMFFLLYCAIGVVALAAGGVLCLNAENIFDTAMTANEMSRTKIILALMVVNLAVTFPFSLFGSIITAYEQFVFQKGIIIVRIVLNTATMIVLLNFGYKAVAMVVVTTLFNIITLGVNFWYCKRVLKIQVKFGKFQWGFLKEVAIYSFWIFLNAIMDRIYWSTGQFVLGAYVGTAAVAVFAVAIQLEHMYMGFSTAISGVFLPKVCAMVVKETDGKAISDLFIKTGRIQYSVMILILSGFFLFGREFIVLWAGSGYEDAYTIAMLFFVPLTVPLIQNLGITILQARNQMKFRSLLYLGISLLSLGAQIPLSKYYGGIGCACAIAGALILGQIVVMNIYYQVKQGINILHFWKEILKMSIAPGALAVACYFVLQNIPLDSVLKLALGILCYLVVYLPLFYVFSMNAYEKELLSKPLKKFKKNSTQAKSILGKGENI</sequence>
<feature type="transmembrane region" description="Helical" evidence="6">
    <location>
        <begin position="132"/>
        <end position="154"/>
    </location>
</feature>
<proteinExistence type="predicted"/>
<name>A0A1M6VU79_9BACT</name>
<dbReference type="PANTHER" id="PTHR30250">
    <property type="entry name" value="PST FAMILY PREDICTED COLANIC ACID TRANSPORTER"/>
    <property type="match status" value="1"/>
</dbReference>
<comment type="subcellular location">
    <subcellularLocation>
        <location evidence="1">Cell membrane</location>
        <topology evidence="1">Multi-pass membrane protein</topology>
    </subcellularLocation>
</comment>
<feature type="transmembrane region" description="Helical" evidence="6">
    <location>
        <begin position="91"/>
        <end position="112"/>
    </location>
</feature>